<keyword evidence="1" id="KW-1133">Transmembrane helix</keyword>
<reference evidence="2 3" key="1">
    <citation type="submission" date="2021-08" db="EMBL/GenBank/DDBJ databases">
        <authorList>
            <person name="Zhang D."/>
            <person name="Zhang A."/>
            <person name="Wang L."/>
        </authorList>
    </citation>
    <scope>NUCLEOTIDE SEQUENCE [LARGE SCALE GENOMIC DNA]</scope>
    <source>
        <strain evidence="2 3">WL0086</strain>
    </source>
</reference>
<protein>
    <submittedName>
        <fullName evidence="2">Uncharacterized protein</fullName>
    </submittedName>
</protein>
<sequence>MAQSEVKFVRKSDFLVDIVAVGAFFCLFAFRWLPSHVPSNDPVMINLWSIGTAACMSGTFWLALWMLRMVARYQKVLNSRS</sequence>
<dbReference type="Proteomes" id="UP000738431">
    <property type="component" value="Chromosome"/>
</dbReference>
<name>A0ABZ1CGE7_9BACT</name>
<organism evidence="2 3">
    <name type="scientific">Actomonas aquatica</name>
    <dbReference type="NCBI Taxonomy" id="2866162"/>
    <lineage>
        <taxon>Bacteria</taxon>
        <taxon>Pseudomonadati</taxon>
        <taxon>Verrucomicrobiota</taxon>
        <taxon>Opitutia</taxon>
        <taxon>Opitutales</taxon>
        <taxon>Opitutaceae</taxon>
        <taxon>Actomonas</taxon>
    </lineage>
</organism>
<gene>
    <name evidence="2" type="ORF">K1X11_007960</name>
</gene>
<evidence type="ECO:0000313" key="2">
    <source>
        <dbReference type="EMBL" id="WRQ89340.1"/>
    </source>
</evidence>
<evidence type="ECO:0000256" key="1">
    <source>
        <dbReference type="SAM" id="Phobius"/>
    </source>
</evidence>
<accession>A0ABZ1CGE7</accession>
<keyword evidence="1" id="KW-0812">Transmembrane</keyword>
<proteinExistence type="predicted"/>
<feature type="transmembrane region" description="Helical" evidence="1">
    <location>
        <begin position="45"/>
        <end position="67"/>
    </location>
</feature>
<keyword evidence="3" id="KW-1185">Reference proteome</keyword>
<dbReference type="EMBL" id="CP139781">
    <property type="protein sequence ID" value="WRQ89340.1"/>
    <property type="molecule type" value="Genomic_DNA"/>
</dbReference>
<feature type="transmembrane region" description="Helical" evidence="1">
    <location>
        <begin position="12"/>
        <end position="33"/>
    </location>
</feature>
<evidence type="ECO:0000313" key="3">
    <source>
        <dbReference type="Proteomes" id="UP000738431"/>
    </source>
</evidence>
<dbReference type="RefSeq" id="WP_221029969.1">
    <property type="nucleotide sequence ID" value="NZ_CP139781.1"/>
</dbReference>
<reference evidence="2 3" key="2">
    <citation type="submission" date="2023-12" db="EMBL/GenBank/DDBJ databases">
        <title>Description of an unclassified Opitutus bacterium of Verrucomicrobiota.</title>
        <authorList>
            <person name="Zhang D.-F."/>
        </authorList>
    </citation>
    <scope>NUCLEOTIDE SEQUENCE [LARGE SCALE GENOMIC DNA]</scope>
    <source>
        <strain evidence="2 3">WL0086</strain>
    </source>
</reference>
<keyword evidence="1" id="KW-0472">Membrane</keyword>